<gene>
    <name evidence="5" type="ORF">KS419_10315</name>
</gene>
<dbReference type="CDD" id="cd10917">
    <property type="entry name" value="CE4_NodB_like_6s_7s"/>
    <property type="match status" value="1"/>
</dbReference>
<keyword evidence="2" id="KW-0378">Hydrolase</keyword>
<evidence type="ECO:0000256" key="3">
    <source>
        <dbReference type="SAM" id="SignalP"/>
    </source>
</evidence>
<name>A0ABS6JFZ7_9BACI</name>
<accession>A0ABS6JFZ7</accession>
<dbReference type="InterPro" id="IPR002509">
    <property type="entry name" value="NODB_dom"/>
</dbReference>
<reference evidence="5 6" key="1">
    <citation type="submission" date="2021-06" db="EMBL/GenBank/DDBJ databases">
        <title>Bacillus sp. RD4P76, an endophyte from a halophyte.</title>
        <authorList>
            <person name="Sun J.-Q."/>
        </authorList>
    </citation>
    <scope>NUCLEOTIDE SEQUENCE [LARGE SCALE GENOMIC DNA]</scope>
    <source>
        <strain evidence="5 6">CGMCC 1.15917</strain>
    </source>
</reference>
<dbReference type="PROSITE" id="PS51677">
    <property type="entry name" value="NODB"/>
    <property type="match status" value="1"/>
</dbReference>
<evidence type="ECO:0000313" key="6">
    <source>
        <dbReference type="Proteomes" id="UP000784880"/>
    </source>
</evidence>
<dbReference type="RefSeq" id="WP_217066323.1">
    <property type="nucleotide sequence ID" value="NZ_JAHQCS010000094.1"/>
</dbReference>
<dbReference type="Proteomes" id="UP000784880">
    <property type="component" value="Unassembled WGS sequence"/>
</dbReference>
<feature type="signal peptide" evidence="3">
    <location>
        <begin position="1"/>
        <end position="26"/>
    </location>
</feature>
<keyword evidence="6" id="KW-1185">Reference proteome</keyword>
<evidence type="ECO:0000256" key="1">
    <source>
        <dbReference type="ARBA" id="ARBA00022723"/>
    </source>
</evidence>
<organism evidence="5 6">
    <name type="scientific">Evansella tamaricis</name>
    <dbReference type="NCBI Taxonomy" id="2069301"/>
    <lineage>
        <taxon>Bacteria</taxon>
        <taxon>Bacillati</taxon>
        <taxon>Bacillota</taxon>
        <taxon>Bacilli</taxon>
        <taxon>Bacillales</taxon>
        <taxon>Bacillaceae</taxon>
        <taxon>Evansella</taxon>
    </lineage>
</organism>
<dbReference type="InterPro" id="IPR050248">
    <property type="entry name" value="Polysacc_deacetylase_ArnD"/>
</dbReference>
<keyword evidence="1" id="KW-0479">Metal-binding</keyword>
<feature type="domain" description="NodB homology" evidence="4">
    <location>
        <begin position="166"/>
        <end position="349"/>
    </location>
</feature>
<comment type="caution">
    <text evidence="5">The sequence shown here is derived from an EMBL/GenBank/DDBJ whole genome shotgun (WGS) entry which is preliminary data.</text>
</comment>
<evidence type="ECO:0000256" key="2">
    <source>
        <dbReference type="ARBA" id="ARBA00022801"/>
    </source>
</evidence>
<proteinExistence type="predicted"/>
<sequence length="361" mass="41002">MNKKPAFTTICSLFFLVMILSNTATANESMLMEAPIIIDGQTFRTPYIMRDGHLLVPAIFVKNTGAYVDKNEAFHSIVFSRGETKFAIPIGKNYSDDFDRLTGNWIRKPLATSSIEFQGVPFIPLIDVVKKLGMNVQYDANLGRTFITTNFHIKSNVVRKANTKEKLVALTFDDGPEDYYTPQIIDVLKQKNAPATFFVVGRQVQLFPEVMKQIVKEGHGIGNHTWNHPDLRKEWSGKVKEEIRMTQDEMEGVVGRRPHLFRPPFGAITKSDMRLLNDLGMKNMHWSVDTLDWSGLSADEILEIVHRDVSPGGIILQHNFQSNVRMLDGTVEALPRIIDELRAKGYTFVTLQTLLDMEQEE</sequence>
<feature type="chain" id="PRO_5046739554" evidence="3">
    <location>
        <begin position="27"/>
        <end position="361"/>
    </location>
</feature>
<evidence type="ECO:0000313" key="5">
    <source>
        <dbReference type="EMBL" id="MBU9712134.1"/>
    </source>
</evidence>
<dbReference type="PANTHER" id="PTHR10587">
    <property type="entry name" value="GLYCOSYL TRANSFERASE-RELATED"/>
    <property type="match status" value="1"/>
</dbReference>
<dbReference type="PANTHER" id="PTHR10587:SF133">
    <property type="entry name" value="CHITIN DEACETYLASE 1-RELATED"/>
    <property type="match status" value="1"/>
</dbReference>
<protein>
    <submittedName>
        <fullName evidence="5">Polysaccharide deacetylase family protein</fullName>
    </submittedName>
</protein>
<dbReference type="EMBL" id="JAHQCS010000094">
    <property type="protein sequence ID" value="MBU9712134.1"/>
    <property type="molecule type" value="Genomic_DNA"/>
</dbReference>
<keyword evidence="3" id="KW-0732">Signal</keyword>
<evidence type="ECO:0000259" key="4">
    <source>
        <dbReference type="PROSITE" id="PS51677"/>
    </source>
</evidence>
<dbReference type="Pfam" id="PF01522">
    <property type="entry name" value="Polysacc_deac_1"/>
    <property type="match status" value="1"/>
</dbReference>